<sequence>MVVAARRHSLVALAPHKRRKRLGRQAKLQSRRLLSAHRGLEYWTIGADLRLQKDETIDKAAQRQLEKEKEHWRKVSDIDNDAKSSSEAKGH</sequence>
<dbReference type="OrthoDB" id="1427281at2759"/>
<proteinExistence type="predicted"/>
<organism evidence="2 3">
    <name type="scientific">Oryza meyeriana var. granulata</name>
    <dbReference type="NCBI Taxonomy" id="110450"/>
    <lineage>
        <taxon>Eukaryota</taxon>
        <taxon>Viridiplantae</taxon>
        <taxon>Streptophyta</taxon>
        <taxon>Embryophyta</taxon>
        <taxon>Tracheophyta</taxon>
        <taxon>Spermatophyta</taxon>
        <taxon>Magnoliopsida</taxon>
        <taxon>Liliopsida</taxon>
        <taxon>Poales</taxon>
        <taxon>Poaceae</taxon>
        <taxon>BOP clade</taxon>
        <taxon>Oryzoideae</taxon>
        <taxon>Oryzeae</taxon>
        <taxon>Oryzinae</taxon>
        <taxon>Oryza</taxon>
        <taxon>Oryza meyeriana</taxon>
    </lineage>
</organism>
<keyword evidence="3" id="KW-1185">Reference proteome</keyword>
<protein>
    <submittedName>
        <fullName evidence="2">Uncharacterized protein</fullName>
    </submittedName>
</protein>
<comment type="caution">
    <text evidence="2">The sequence shown here is derived from an EMBL/GenBank/DDBJ whole genome shotgun (WGS) entry which is preliminary data.</text>
</comment>
<evidence type="ECO:0000256" key="1">
    <source>
        <dbReference type="SAM" id="MobiDB-lite"/>
    </source>
</evidence>
<name>A0A6G1FD15_9ORYZ</name>
<evidence type="ECO:0000313" key="3">
    <source>
        <dbReference type="Proteomes" id="UP000479710"/>
    </source>
</evidence>
<dbReference type="EMBL" id="SPHZ02000001">
    <property type="protein sequence ID" value="KAF0934797.1"/>
    <property type="molecule type" value="Genomic_DNA"/>
</dbReference>
<dbReference type="Proteomes" id="UP000479710">
    <property type="component" value="Unassembled WGS sequence"/>
</dbReference>
<evidence type="ECO:0000313" key="2">
    <source>
        <dbReference type="EMBL" id="KAF0934797.1"/>
    </source>
</evidence>
<feature type="region of interest" description="Disordered" evidence="1">
    <location>
        <begin position="65"/>
        <end position="91"/>
    </location>
</feature>
<accession>A0A6G1FD15</accession>
<reference evidence="2 3" key="1">
    <citation type="submission" date="2019-11" db="EMBL/GenBank/DDBJ databases">
        <title>Whole genome sequence of Oryza granulata.</title>
        <authorList>
            <person name="Li W."/>
        </authorList>
    </citation>
    <scope>NUCLEOTIDE SEQUENCE [LARGE SCALE GENOMIC DNA]</scope>
    <source>
        <strain evidence="3">cv. Menghai</strain>
        <tissue evidence="2">Leaf</tissue>
    </source>
</reference>
<dbReference type="AlphaFoldDB" id="A0A6G1FD15"/>
<gene>
    <name evidence="2" type="ORF">E2562_028782</name>
</gene>